<evidence type="ECO:0000313" key="3">
    <source>
        <dbReference type="Proteomes" id="UP000283255"/>
    </source>
</evidence>
<dbReference type="SUPFAM" id="SSF53474">
    <property type="entry name" value="alpha/beta-Hydrolases"/>
    <property type="match status" value="1"/>
</dbReference>
<dbReference type="InterPro" id="IPR029058">
    <property type="entry name" value="AB_hydrolase_fold"/>
</dbReference>
<dbReference type="Pfam" id="PF00668">
    <property type="entry name" value="Condensation"/>
    <property type="match status" value="1"/>
</dbReference>
<dbReference type="InterPro" id="IPR001031">
    <property type="entry name" value="Thioesterase"/>
</dbReference>
<gene>
    <name evidence="2" type="ORF">D1Z90_17735</name>
</gene>
<dbReference type="Gene3D" id="3.30.559.10">
    <property type="entry name" value="Chloramphenicol acetyltransferase-like domain"/>
    <property type="match status" value="1"/>
</dbReference>
<dbReference type="Gene3D" id="3.30.559.30">
    <property type="entry name" value="Nonribosomal peptide synthetase, condensation domain"/>
    <property type="match status" value="1"/>
</dbReference>
<organism evidence="2 3">
    <name type="scientific">Motilimonas pumila</name>
    <dbReference type="NCBI Taxonomy" id="2303987"/>
    <lineage>
        <taxon>Bacteria</taxon>
        <taxon>Pseudomonadati</taxon>
        <taxon>Pseudomonadota</taxon>
        <taxon>Gammaproteobacteria</taxon>
        <taxon>Alteromonadales</taxon>
        <taxon>Alteromonadales genera incertae sedis</taxon>
        <taxon>Motilimonas</taxon>
    </lineage>
</organism>
<dbReference type="EMBL" id="QZCH01000032">
    <property type="protein sequence ID" value="RJG39976.1"/>
    <property type="molecule type" value="Genomic_DNA"/>
</dbReference>
<dbReference type="PANTHER" id="PTHR45398">
    <property type="match status" value="1"/>
</dbReference>
<evidence type="ECO:0000313" key="2">
    <source>
        <dbReference type="EMBL" id="RJG39976.1"/>
    </source>
</evidence>
<sequence length="732" mass="81416">QLVSRVKQSGFNLTPKKVFDAPVLSQLAAVLAQLQQLHAVQPTEQAFPLLPIQHHFLNQQHGNINHWNQHISVALKQPMEPAVLSAALSQLVHHHGALRLRFSQDPQGQWQQVYQKLGAETLLWQSQAADDTAYQALTLELQQSLDITHGRLLGAALVSMADGSQRLLMCIHHLAIDGVSWRILIDDLWRLYQQGIAGQAPQLAPTPVSYADASQQFSTWWLQHQIDQNFWQQQGQPQPLDPAFYRDRETLKVTLSAAQTQQLLRDTVPALSVEVDALLLCCLQQSVAPKQNLAVYLESHGRDEQVFYGLDLSRTLGWMTSLFPVTLAAESNPQTQLQQTQSLLQQAKLYSGLDYGGSQFRASAASAAMASVTFNYLGQYHDSDFSHWCEPIAGEGFDQADSNTMLTPLVVNAEVSSGQLQLHWEYASSHFSAEQVTAIAKRYITQLERWNGQTSRAHGQADKRVLQPLNDAVATRTPVFCIHPVTGRAQAYQALAQALGGKRQVIGLQSRSFIEAGWFDHSFDEMADCYLASIKQQQAKGPYTLVGWSLGGALCQELVARLEAVGDEVEFVALLDCYVPGFEVAEDQWQSSVAQDKLRQHLGILLPGTSEPQLNQCLSLLNQNPPAQWPEVFAQWLTELNLDPHTRASAQDIMLSWAVEQHYRQLCDGYQLPRTAVQYVSFWAGEPAGRAQAMQNKLSKINTLNLQLTIATDHLGIVRAPQVMSHLVSALS</sequence>
<dbReference type="SMART" id="SM00824">
    <property type="entry name" value="PKS_TE"/>
    <property type="match status" value="1"/>
</dbReference>
<feature type="domain" description="Thioesterase TesA-like" evidence="1">
    <location>
        <begin position="480"/>
        <end position="658"/>
    </location>
</feature>
<dbReference type="GO" id="GO:0003824">
    <property type="term" value="F:catalytic activity"/>
    <property type="evidence" value="ECO:0007669"/>
    <property type="project" value="InterPro"/>
</dbReference>
<dbReference type="InterPro" id="IPR023213">
    <property type="entry name" value="CAT-like_dom_sf"/>
</dbReference>
<dbReference type="Pfam" id="PF00975">
    <property type="entry name" value="Thioesterase"/>
    <property type="match status" value="1"/>
</dbReference>
<comment type="caution">
    <text evidence="2">The sequence shown here is derived from an EMBL/GenBank/DDBJ whole genome shotgun (WGS) entry which is preliminary data.</text>
</comment>
<dbReference type="PANTHER" id="PTHR45398:SF1">
    <property type="entry name" value="ENZYME, PUTATIVE (JCVI)-RELATED"/>
    <property type="match status" value="1"/>
</dbReference>
<dbReference type="InterPro" id="IPR020802">
    <property type="entry name" value="TesA-like"/>
</dbReference>
<accession>A0A418YAJ4</accession>
<reference evidence="2 3" key="2">
    <citation type="submission" date="2019-01" db="EMBL/GenBank/DDBJ databases">
        <title>Motilimonas pumilus sp. nov., isolated from the gut of sea cucumber (Apostichopus japonicus).</title>
        <authorList>
            <person name="Wang F.-Q."/>
            <person name="Ren L.-H."/>
            <person name="Lin Y.-W."/>
            <person name="Sun G.-H."/>
            <person name="Du Z.-J."/>
            <person name="Zhao J.-X."/>
            <person name="Liu X.-J."/>
            <person name="Liu L.-J."/>
        </authorList>
    </citation>
    <scope>NUCLEOTIDE SEQUENCE [LARGE SCALE GENOMIC DNA]</scope>
    <source>
        <strain evidence="2 3">PLHSC7-2</strain>
    </source>
</reference>
<evidence type="ECO:0000259" key="1">
    <source>
        <dbReference type="SMART" id="SM00824"/>
    </source>
</evidence>
<reference evidence="2 3" key="1">
    <citation type="submission" date="2018-09" db="EMBL/GenBank/DDBJ databases">
        <authorList>
            <person name="Wang F."/>
        </authorList>
    </citation>
    <scope>NUCLEOTIDE SEQUENCE [LARGE SCALE GENOMIC DNA]</scope>
    <source>
        <strain evidence="2 3">PLHSC7-2</strain>
    </source>
</reference>
<protein>
    <submittedName>
        <fullName evidence="2">Non-ribosomal peptide synthetase</fullName>
    </submittedName>
</protein>
<proteinExistence type="predicted"/>
<dbReference type="Gene3D" id="3.40.50.1820">
    <property type="entry name" value="alpha/beta hydrolase"/>
    <property type="match status" value="1"/>
</dbReference>
<name>A0A418YAJ4_9GAMM</name>
<dbReference type="RefSeq" id="WP_198419263.1">
    <property type="nucleotide sequence ID" value="NZ_QZCH01000032.1"/>
</dbReference>
<dbReference type="AlphaFoldDB" id="A0A418YAJ4"/>
<dbReference type="SUPFAM" id="SSF52777">
    <property type="entry name" value="CoA-dependent acyltransferases"/>
    <property type="match status" value="2"/>
</dbReference>
<keyword evidence="3" id="KW-1185">Reference proteome</keyword>
<dbReference type="InterPro" id="IPR001242">
    <property type="entry name" value="Condensation_dom"/>
</dbReference>
<dbReference type="Proteomes" id="UP000283255">
    <property type="component" value="Unassembled WGS sequence"/>
</dbReference>
<feature type="non-terminal residue" evidence="2">
    <location>
        <position position="1"/>
    </location>
</feature>